<dbReference type="InterPro" id="IPR002491">
    <property type="entry name" value="ABC_transptr_periplasmic_BD"/>
</dbReference>
<dbReference type="InterPro" id="IPR050902">
    <property type="entry name" value="ABC_Transporter_SBP"/>
</dbReference>
<feature type="domain" description="Fe/B12 periplasmic-binding" evidence="2">
    <location>
        <begin position="99"/>
        <end position="347"/>
    </location>
</feature>
<dbReference type="CDD" id="cd01144">
    <property type="entry name" value="BtuF"/>
    <property type="match status" value="1"/>
</dbReference>
<comment type="caution">
    <text evidence="3">The sequence shown here is derived from an EMBL/GenBank/DDBJ whole genome shotgun (WGS) entry which is preliminary data.</text>
</comment>
<evidence type="ECO:0000313" key="4">
    <source>
        <dbReference type="Proteomes" id="UP000640333"/>
    </source>
</evidence>
<dbReference type="Pfam" id="PF01497">
    <property type="entry name" value="Peripla_BP_2"/>
    <property type="match status" value="1"/>
</dbReference>
<gene>
    <name evidence="3" type="ORF">IOQ59_08540</name>
</gene>
<sequence length="361" mass="40101">MRGSLIEIMNAVSAKFKAVVYCWQSCHLNGNAMPTAAFSHVAALTFSFDAALFHNVHKKYMLNAFFSLWLMLISGSVLSEISVVDDQGQVLILPQPANRVISLAPHVTENLYAIGAGDLLVGAVSYSDYPEAAKYLPRVGDYANLNIERILSLQPDLVVAWIDGSPGSQLERIESLGIPVLRESPDSFAEIASALRRLGAVTGRNEGAEQAATDLEQRIRVLREKHRSQTPLRVFYQLWHQPLITANSSQLIDQIIQLCGGGNIFANRPEVAPRVNIEAVIAADPDLILAGVERHDPHWRDHWQPWSQMKVIRYQLLYGVDADAIHRATMRAVDGAEQVCIQLDEARTILQRVNAEKQKQP</sequence>
<evidence type="ECO:0000256" key="1">
    <source>
        <dbReference type="ARBA" id="ARBA00022729"/>
    </source>
</evidence>
<dbReference type="EMBL" id="JADEYS010000007">
    <property type="protein sequence ID" value="MBE9397306.1"/>
    <property type="molecule type" value="Genomic_DNA"/>
</dbReference>
<dbReference type="AlphaFoldDB" id="A0A8J7K9X9"/>
<proteinExistence type="predicted"/>
<protein>
    <submittedName>
        <fullName evidence="3">Cobalamin-binding protein</fullName>
    </submittedName>
</protein>
<dbReference type="PANTHER" id="PTHR30535">
    <property type="entry name" value="VITAMIN B12-BINDING PROTEIN"/>
    <property type="match status" value="1"/>
</dbReference>
<evidence type="ECO:0000259" key="2">
    <source>
        <dbReference type="PROSITE" id="PS50983"/>
    </source>
</evidence>
<accession>A0A8J7K9X9</accession>
<dbReference type="InterPro" id="IPR054828">
    <property type="entry name" value="Vit_B12_bind_prot"/>
</dbReference>
<organism evidence="3 4">
    <name type="scientific">Pontibacterium sinense</name>
    <dbReference type="NCBI Taxonomy" id="2781979"/>
    <lineage>
        <taxon>Bacteria</taxon>
        <taxon>Pseudomonadati</taxon>
        <taxon>Pseudomonadota</taxon>
        <taxon>Gammaproteobacteria</taxon>
        <taxon>Oceanospirillales</taxon>
        <taxon>Oceanospirillaceae</taxon>
        <taxon>Pontibacterium</taxon>
    </lineage>
</organism>
<dbReference type="SUPFAM" id="SSF53807">
    <property type="entry name" value="Helical backbone' metal receptor"/>
    <property type="match status" value="1"/>
</dbReference>
<dbReference type="NCBIfam" id="NF038402">
    <property type="entry name" value="TroA_like"/>
    <property type="match status" value="1"/>
</dbReference>
<dbReference type="Proteomes" id="UP000640333">
    <property type="component" value="Unassembled WGS sequence"/>
</dbReference>
<dbReference type="PROSITE" id="PS50983">
    <property type="entry name" value="FE_B12_PBP"/>
    <property type="match status" value="1"/>
</dbReference>
<keyword evidence="1" id="KW-0732">Signal</keyword>
<dbReference type="Gene3D" id="3.40.50.1980">
    <property type="entry name" value="Nitrogenase molybdenum iron protein domain"/>
    <property type="match status" value="2"/>
</dbReference>
<reference evidence="3" key="1">
    <citation type="submission" date="2020-10" db="EMBL/GenBank/DDBJ databases">
        <title>Bacterium isolated from coastal waters sediment.</title>
        <authorList>
            <person name="Chen R.-J."/>
            <person name="Lu D.-C."/>
            <person name="Zhu K.-L."/>
            <person name="Du Z.-J."/>
        </authorList>
    </citation>
    <scope>NUCLEOTIDE SEQUENCE</scope>
    <source>
        <strain evidence="3">N1Y112</strain>
    </source>
</reference>
<evidence type="ECO:0000313" key="3">
    <source>
        <dbReference type="EMBL" id="MBE9397306.1"/>
    </source>
</evidence>
<keyword evidence="4" id="KW-1185">Reference proteome</keyword>
<dbReference type="RefSeq" id="WP_193952862.1">
    <property type="nucleotide sequence ID" value="NZ_JADEYS010000007.1"/>
</dbReference>
<dbReference type="GO" id="GO:0071281">
    <property type="term" value="P:cellular response to iron ion"/>
    <property type="evidence" value="ECO:0007669"/>
    <property type="project" value="TreeGrafter"/>
</dbReference>
<dbReference type="PANTHER" id="PTHR30535:SF34">
    <property type="entry name" value="MOLYBDATE-BINDING PROTEIN MOLA"/>
    <property type="match status" value="1"/>
</dbReference>
<name>A0A8J7K9X9_9GAMM</name>